<proteinExistence type="predicted"/>
<sequence>MNFKKAIIFDIYGEFGHFRKFNTTTSPLTFSLPTPSAVFGMLGAILGIEREDSQNTVNEDENHLRKVFSAENAYIAIRPISRIKKVNMAFNLLITSSSPNTFYNIKPSGRSQIEFELLKNPRFRIYLCWNHLLRNNLIERLEDKNFYFNPYLGLAQMTANIDYIGEKKLNKIIKEDYVDFCSAINLSEIDSDNPIDIDYMKSRVFQLETFPLEMNVDRTISRYGEVLTEMNGFNVKAVPNDKSFSIIDEGNVQFL</sequence>
<organism evidence="2 3">
    <name type="scientific">Psychroflexus planctonicus</name>
    <dbReference type="NCBI Taxonomy" id="1526575"/>
    <lineage>
        <taxon>Bacteria</taxon>
        <taxon>Pseudomonadati</taxon>
        <taxon>Bacteroidota</taxon>
        <taxon>Flavobacteriia</taxon>
        <taxon>Flavobacteriales</taxon>
        <taxon>Flavobacteriaceae</taxon>
        <taxon>Psychroflexus</taxon>
    </lineage>
</organism>
<evidence type="ECO:0000313" key="2">
    <source>
        <dbReference type="EMBL" id="GGE27262.1"/>
    </source>
</evidence>
<reference evidence="3" key="1">
    <citation type="journal article" date="2019" name="Int. J. Syst. Evol. Microbiol.">
        <title>The Global Catalogue of Microorganisms (GCM) 10K type strain sequencing project: providing services to taxonomists for standard genome sequencing and annotation.</title>
        <authorList>
            <consortium name="The Broad Institute Genomics Platform"/>
            <consortium name="The Broad Institute Genome Sequencing Center for Infectious Disease"/>
            <person name="Wu L."/>
            <person name="Ma J."/>
        </authorList>
    </citation>
    <scope>NUCLEOTIDE SEQUENCE [LARGE SCALE GENOMIC DNA]</scope>
    <source>
        <strain evidence="3">CGMCC 1.12931</strain>
    </source>
</reference>
<gene>
    <name evidence="2" type="ORF">GCM10010832_04990</name>
</gene>
<evidence type="ECO:0000313" key="3">
    <source>
        <dbReference type="Proteomes" id="UP000599179"/>
    </source>
</evidence>
<name>A0ABQ1SDA4_9FLAO</name>
<accession>A0ABQ1SDA4</accession>
<dbReference type="InterPro" id="IPR021124">
    <property type="entry name" value="CRISPR-assoc_prot_Cas5"/>
</dbReference>
<dbReference type="Pfam" id="PF09704">
    <property type="entry name" value="Cas_Cas5d"/>
    <property type="match status" value="1"/>
</dbReference>
<evidence type="ECO:0000256" key="1">
    <source>
        <dbReference type="ARBA" id="ARBA00023118"/>
    </source>
</evidence>
<protein>
    <recommendedName>
        <fullName evidence="4">Type I-B CRISPR-associated protein Cas5</fullName>
    </recommendedName>
</protein>
<dbReference type="Gene3D" id="3.30.70.2660">
    <property type="match status" value="1"/>
</dbReference>
<dbReference type="NCBIfam" id="TIGR02592">
    <property type="entry name" value="cas_Cas5h"/>
    <property type="match status" value="1"/>
</dbReference>
<keyword evidence="3" id="KW-1185">Reference proteome</keyword>
<evidence type="ECO:0008006" key="4">
    <source>
        <dbReference type="Google" id="ProtNLM"/>
    </source>
</evidence>
<dbReference type="InterPro" id="IPR013421">
    <property type="entry name" value="CRISPR-assoc_prot_Cas5_HALMA"/>
</dbReference>
<dbReference type="InterPro" id="IPR013422">
    <property type="entry name" value="CRISPR-assoc_prot_Cas5_N"/>
</dbReference>
<dbReference type="Proteomes" id="UP000599179">
    <property type="component" value="Unassembled WGS sequence"/>
</dbReference>
<comment type="caution">
    <text evidence="2">The sequence shown here is derived from an EMBL/GenBank/DDBJ whole genome shotgun (WGS) entry which is preliminary data.</text>
</comment>
<keyword evidence="1" id="KW-0051">Antiviral defense</keyword>
<dbReference type="RefSeq" id="WP_188457512.1">
    <property type="nucleotide sequence ID" value="NZ_BMGM01000002.1"/>
</dbReference>
<dbReference type="NCBIfam" id="TIGR02593">
    <property type="entry name" value="CRISPR_cas5"/>
    <property type="match status" value="1"/>
</dbReference>
<dbReference type="EMBL" id="BMGM01000002">
    <property type="protein sequence ID" value="GGE27262.1"/>
    <property type="molecule type" value="Genomic_DNA"/>
</dbReference>